<comment type="caution">
    <text evidence="2">The sequence shown here is derived from an EMBL/GenBank/DDBJ whole genome shotgun (WGS) entry which is preliminary data.</text>
</comment>
<organism evidence="2 3">
    <name type="scientific">Deinococcus cellulosilyticus (strain DSM 18568 / NBRC 106333 / KACC 11606 / 5516J-15)</name>
    <dbReference type="NCBI Taxonomy" id="1223518"/>
    <lineage>
        <taxon>Bacteria</taxon>
        <taxon>Thermotogati</taxon>
        <taxon>Deinococcota</taxon>
        <taxon>Deinococci</taxon>
        <taxon>Deinococcales</taxon>
        <taxon>Deinococcaceae</taxon>
        <taxon>Deinococcus</taxon>
    </lineage>
</organism>
<dbReference type="PANTHER" id="PTHR35525">
    <property type="entry name" value="BLL6575 PROTEIN"/>
    <property type="match status" value="1"/>
</dbReference>
<keyword evidence="3" id="KW-1185">Reference proteome</keyword>
<evidence type="ECO:0000313" key="3">
    <source>
        <dbReference type="Proteomes" id="UP000321306"/>
    </source>
</evidence>
<evidence type="ECO:0000313" key="2">
    <source>
        <dbReference type="EMBL" id="GEM44551.1"/>
    </source>
</evidence>
<dbReference type="AlphaFoldDB" id="A0A511MVX2"/>
<dbReference type="Gene3D" id="1.10.3300.10">
    <property type="entry name" value="Jann2411-like domain"/>
    <property type="match status" value="1"/>
</dbReference>
<reference evidence="2 3" key="1">
    <citation type="submission" date="2019-07" db="EMBL/GenBank/DDBJ databases">
        <title>Whole genome shotgun sequence of Deinococcus cellulosilyticus NBRC 106333.</title>
        <authorList>
            <person name="Hosoyama A."/>
            <person name="Uohara A."/>
            <person name="Ohji S."/>
            <person name="Ichikawa N."/>
        </authorList>
    </citation>
    <scope>NUCLEOTIDE SEQUENCE [LARGE SCALE GENOMIC DNA]</scope>
    <source>
        <strain evidence="2 3">NBRC 106333</strain>
    </source>
</reference>
<sequence length="201" mass="22362">MKAMVSPTPTSLLQPDAAAELVLSFVNTRPNKLQPEQFDHLQALQQWLVQHQLIGSSDQITETDLEEAKHLRSALVVLLLSHLNDAEMEASELQQATESLQRLTRNHPLVTLISSGDVQLVPHNQGGRAALGRILAAITELVLSGRWNRMKACRNDTCQTAFYDRTRNGAGTFCSQNPCGAMMAMRAYRKRKQEMQQDPGS</sequence>
<dbReference type="InterPro" id="IPR010852">
    <property type="entry name" value="ABATE"/>
</dbReference>
<dbReference type="InterPro" id="IPR023286">
    <property type="entry name" value="ABATE_dom_sf"/>
</dbReference>
<dbReference type="Pfam" id="PF11706">
    <property type="entry name" value="zf-CGNR"/>
    <property type="match status" value="1"/>
</dbReference>
<dbReference type="Pfam" id="PF07336">
    <property type="entry name" value="ABATE"/>
    <property type="match status" value="1"/>
</dbReference>
<dbReference type="Proteomes" id="UP000321306">
    <property type="component" value="Unassembled WGS sequence"/>
</dbReference>
<dbReference type="PANTHER" id="PTHR35525:SF3">
    <property type="entry name" value="BLL6575 PROTEIN"/>
    <property type="match status" value="1"/>
</dbReference>
<proteinExistence type="predicted"/>
<feature type="domain" description="Zinc finger CGNR" evidence="1">
    <location>
        <begin position="149"/>
        <end position="192"/>
    </location>
</feature>
<dbReference type="InterPro" id="IPR021005">
    <property type="entry name" value="Znf_CGNR"/>
</dbReference>
<dbReference type="SUPFAM" id="SSF160904">
    <property type="entry name" value="Jann2411-like"/>
    <property type="match status" value="1"/>
</dbReference>
<accession>A0A511MVX2</accession>
<dbReference type="EMBL" id="BJXB01000001">
    <property type="protein sequence ID" value="GEM44551.1"/>
    <property type="molecule type" value="Genomic_DNA"/>
</dbReference>
<name>A0A511MVX2_DEIC1</name>
<protein>
    <recommendedName>
        <fullName evidence="1">Zinc finger CGNR domain-containing protein</fullName>
    </recommendedName>
</protein>
<gene>
    <name evidence="2" type="ORF">DC3_01860</name>
</gene>
<evidence type="ECO:0000259" key="1">
    <source>
        <dbReference type="Pfam" id="PF11706"/>
    </source>
</evidence>